<comment type="caution">
    <text evidence="3">The sequence shown here is derived from an EMBL/GenBank/DDBJ whole genome shotgun (WGS) entry which is preliminary data.</text>
</comment>
<sequence>MKRLLLSLALAVATFMPTAHASPEAAVMTDVRNPDIAPTTDAQKAEIAALFTQWSAALGTGDARKVNALYAADALLLPTKSNEARVTVQAREDYFRDFLKKYPGVVATIDASPERIIRVSERKASDTGHYTFTTADGTSIKARYTFVYRQDKDGRWLISSHHSSALPESSPGA</sequence>
<feature type="chain" id="PRO_5047215845" evidence="1">
    <location>
        <begin position="22"/>
        <end position="173"/>
    </location>
</feature>
<name>A0ABT3ZP59_9BURK</name>
<dbReference type="InterPro" id="IPR013543">
    <property type="entry name" value="Ca/CaM-dep_prot_kinase-assoc"/>
</dbReference>
<gene>
    <name evidence="3" type="ORF">OVY01_13290</name>
</gene>
<evidence type="ECO:0000313" key="3">
    <source>
        <dbReference type="EMBL" id="MCY0388192.1"/>
    </source>
</evidence>
<dbReference type="NCBIfam" id="TIGR02246">
    <property type="entry name" value="SgcJ/EcaC family oxidoreductase"/>
    <property type="match status" value="1"/>
</dbReference>
<dbReference type="SUPFAM" id="SSF54427">
    <property type="entry name" value="NTF2-like"/>
    <property type="match status" value="1"/>
</dbReference>
<reference evidence="3" key="1">
    <citation type="submission" date="2022-11" db="EMBL/GenBank/DDBJ databases">
        <title>Robbsia betulipollinis sp. nov., isolated from pollen of birch (Betula pendula).</title>
        <authorList>
            <person name="Shi H."/>
            <person name="Ambika Manirajan B."/>
            <person name="Ratering S."/>
            <person name="Geissler-Plaum R."/>
            <person name="Schnell S."/>
        </authorList>
    </citation>
    <scope>NUCLEOTIDE SEQUENCE</scope>
    <source>
        <strain evidence="3">Bb-Pol-6</strain>
    </source>
</reference>
<proteinExistence type="predicted"/>
<feature type="domain" description="Calcium/calmodulin-dependent protein kinase II association-domain" evidence="2">
    <location>
        <begin position="43"/>
        <end position="167"/>
    </location>
</feature>
<dbReference type="Proteomes" id="UP001082899">
    <property type="component" value="Unassembled WGS sequence"/>
</dbReference>
<dbReference type="Gene3D" id="3.10.450.50">
    <property type="match status" value="1"/>
</dbReference>
<evidence type="ECO:0000259" key="2">
    <source>
        <dbReference type="Pfam" id="PF08332"/>
    </source>
</evidence>
<accession>A0ABT3ZP59</accession>
<organism evidence="3 4">
    <name type="scientific">Robbsia betulipollinis</name>
    <dbReference type="NCBI Taxonomy" id="2981849"/>
    <lineage>
        <taxon>Bacteria</taxon>
        <taxon>Pseudomonadati</taxon>
        <taxon>Pseudomonadota</taxon>
        <taxon>Betaproteobacteria</taxon>
        <taxon>Burkholderiales</taxon>
        <taxon>Burkholderiaceae</taxon>
        <taxon>Robbsia</taxon>
    </lineage>
</organism>
<dbReference type="InterPro" id="IPR011944">
    <property type="entry name" value="Steroid_delta5-4_isomerase"/>
</dbReference>
<keyword evidence="4" id="KW-1185">Reference proteome</keyword>
<feature type="signal peptide" evidence="1">
    <location>
        <begin position="1"/>
        <end position="21"/>
    </location>
</feature>
<evidence type="ECO:0000313" key="4">
    <source>
        <dbReference type="Proteomes" id="UP001082899"/>
    </source>
</evidence>
<dbReference type="Pfam" id="PF08332">
    <property type="entry name" value="CaMKII_AD"/>
    <property type="match status" value="1"/>
</dbReference>
<keyword evidence="1" id="KW-0732">Signal</keyword>
<dbReference type="EMBL" id="JAPMXC010000003">
    <property type="protein sequence ID" value="MCY0388192.1"/>
    <property type="molecule type" value="Genomic_DNA"/>
</dbReference>
<protein>
    <submittedName>
        <fullName evidence="3">SgcJ/EcaC family oxidoreductase</fullName>
    </submittedName>
</protein>
<dbReference type="InterPro" id="IPR032710">
    <property type="entry name" value="NTF2-like_dom_sf"/>
</dbReference>
<evidence type="ECO:0000256" key="1">
    <source>
        <dbReference type="SAM" id="SignalP"/>
    </source>
</evidence>
<dbReference type="RefSeq" id="WP_267848089.1">
    <property type="nucleotide sequence ID" value="NZ_JAPMXC010000003.1"/>
</dbReference>